<keyword evidence="24" id="KW-1185">Reference proteome</keyword>
<keyword evidence="12 19" id="KW-0375">Hydrogen ion transport</keyword>
<dbReference type="KEGG" id="hch:HCH_02273"/>
<evidence type="ECO:0000259" key="22">
    <source>
        <dbReference type="PROSITE" id="PS51007"/>
    </source>
</evidence>
<keyword evidence="10 19" id="KW-0479">Metal-binding</keyword>
<dbReference type="GO" id="GO:0020037">
    <property type="term" value="F:heme binding"/>
    <property type="evidence" value="ECO:0007669"/>
    <property type="project" value="InterPro"/>
</dbReference>
<evidence type="ECO:0000256" key="20">
    <source>
        <dbReference type="PIRSR" id="PIRSR000006-1"/>
    </source>
</evidence>
<comment type="subunit">
    <text evidence="19">Component of the cbb3-type cytochrome c oxidase.</text>
</comment>
<keyword evidence="16 19" id="KW-0408">Iron</keyword>
<accession>Q2SJS6</accession>
<evidence type="ECO:0000256" key="7">
    <source>
        <dbReference type="ARBA" id="ARBA00022617"/>
    </source>
</evidence>
<keyword evidence="15 19" id="KW-0560">Oxidoreductase</keyword>
<keyword evidence="7 19" id="KW-0349">Heme</keyword>
<proteinExistence type="inferred from homology"/>
<dbReference type="Pfam" id="PF14715">
    <property type="entry name" value="FixP_N"/>
    <property type="match status" value="1"/>
</dbReference>
<dbReference type="UniPathway" id="UPA00705"/>
<dbReference type="OrthoDB" id="9811281at2"/>
<name>Q2SJS6_HAHCH</name>
<dbReference type="PIRSF" id="PIRSF000006">
    <property type="entry name" value="Cbb3-Cox_fixP"/>
    <property type="match status" value="1"/>
</dbReference>
<dbReference type="eggNOG" id="COG2010">
    <property type="taxonomic scope" value="Bacteria"/>
</dbReference>
<dbReference type="GO" id="GO:0016491">
    <property type="term" value="F:oxidoreductase activity"/>
    <property type="evidence" value="ECO:0007669"/>
    <property type="project" value="UniProtKB-KW"/>
</dbReference>
<evidence type="ECO:0000313" key="24">
    <source>
        <dbReference type="Proteomes" id="UP000000238"/>
    </source>
</evidence>
<feature type="binding site" description="covalent" evidence="21">
    <location>
        <position position="142"/>
    </location>
    <ligand>
        <name>heme c</name>
        <dbReference type="ChEBI" id="CHEBI:61717"/>
        <label>1</label>
    </ligand>
</feature>
<dbReference type="InterPro" id="IPR009056">
    <property type="entry name" value="Cyt_c-like_dom"/>
</dbReference>
<keyword evidence="4 19" id="KW-0813">Transport</keyword>
<dbReference type="Gene3D" id="1.10.760.10">
    <property type="entry name" value="Cytochrome c-like domain"/>
    <property type="match status" value="2"/>
</dbReference>
<feature type="binding site" description="axial binding residue" evidence="20">
    <location>
        <position position="143"/>
    </location>
    <ligand>
        <name>heme c</name>
        <dbReference type="ChEBI" id="CHEBI:61717"/>
        <label>1</label>
    </ligand>
    <ligandPart>
        <name>Fe</name>
        <dbReference type="ChEBI" id="CHEBI:18248"/>
    </ligandPart>
</feature>
<feature type="binding site" description="axial binding residue" evidence="20">
    <location>
        <position position="231"/>
    </location>
    <ligand>
        <name>heme c</name>
        <dbReference type="ChEBI" id="CHEBI:61717"/>
        <label>2</label>
    </ligand>
    <ligandPart>
        <name>Fe</name>
        <dbReference type="ChEBI" id="CHEBI:18248"/>
    </ligandPart>
</feature>
<dbReference type="PROSITE" id="PS51007">
    <property type="entry name" value="CYTC"/>
    <property type="match status" value="2"/>
</dbReference>
<evidence type="ECO:0000256" key="4">
    <source>
        <dbReference type="ARBA" id="ARBA00022448"/>
    </source>
</evidence>
<comment type="pathway">
    <text evidence="2 19">Energy metabolism; oxidative phosphorylation.</text>
</comment>
<feature type="binding site" description="axial binding residue" evidence="20">
    <location>
        <position position="272"/>
    </location>
    <ligand>
        <name>heme c</name>
        <dbReference type="ChEBI" id="CHEBI:61717"/>
        <label>1</label>
    </ligand>
    <ligandPart>
        <name>Fe</name>
        <dbReference type="ChEBI" id="CHEBI:18248"/>
    </ligandPart>
</feature>
<evidence type="ECO:0000256" key="19">
    <source>
        <dbReference type="PIRNR" id="PIRNR000006"/>
    </source>
</evidence>
<evidence type="ECO:0000256" key="8">
    <source>
        <dbReference type="ARBA" id="ARBA00022660"/>
    </source>
</evidence>
<dbReference type="PANTHER" id="PTHR33751">
    <property type="entry name" value="CBB3-TYPE CYTOCHROME C OXIDASE SUBUNIT FIXP"/>
    <property type="match status" value="1"/>
</dbReference>
<dbReference type="HOGENOM" id="CLU_047545_2_0_6"/>
<evidence type="ECO:0000256" key="14">
    <source>
        <dbReference type="ARBA" id="ARBA00022989"/>
    </source>
</evidence>
<dbReference type="GO" id="GO:1902600">
    <property type="term" value="P:proton transmembrane transport"/>
    <property type="evidence" value="ECO:0007669"/>
    <property type="project" value="UniProtKB-KW"/>
</dbReference>
<dbReference type="STRING" id="349521.HCH_02273"/>
<evidence type="ECO:0000256" key="16">
    <source>
        <dbReference type="ARBA" id="ARBA00023004"/>
    </source>
</evidence>
<feature type="binding site" description="axial binding residue" evidence="20">
    <location>
        <position position="183"/>
    </location>
    <ligand>
        <name>heme c</name>
        <dbReference type="ChEBI" id="CHEBI:61717"/>
        <label>2</label>
    </ligand>
    <ligandPart>
        <name>Fe</name>
        <dbReference type="ChEBI" id="CHEBI:18248"/>
    </ligandPart>
</feature>
<evidence type="ECO:0000256" key="21">
    <source>
        <dbReference type="PIRSR" id="PIRSR000006-2"/>
    </source>
</evidence>
<comment type="similarity">
    <text evidence="3 19">Belongs to the CcoP / FixP family.</text>
</comment>
<feature type="domain" description="Cytochrome c" evidence="22">
    <location>
        <begin position="214"/>
        <end position="295"/>
    </location>
</feature>
<organism evidence="23 24">
    <name type="scientific">Hahella chejuensis (strain KCTC 2396)</name>
    <dbReference type="NCBI Taxonomy" id="349521"/>
    <lineage>
        <taxon>Bacteria</taxon>
        <taxon>Pseudomonadati</taxon>
        <taxon>Pseudomonadota</taxon>
        <taxon>Gammaproteobacteria</taxon>
        <taxon>Oceanospirillales</taxon>
        <taxon>Hahellaceae</taxon>
        <taxon>Hahella</taxon>
    </lineage>
</organism>
<dbReference type="EMBL" id="CP000155">
    <property type="protein sequence ID" value="ABC29098.1"/>
    <property type="molecule type" value="Genomic_DNA"/>
</dbReference>
<dbReference type="Pfam" id="PF13442">
    <property type="entry name" value="Cytochrome_CBB3"/>
    <property type="match status" value="2"/>
</dbReference>
<keyword evidence="9" id="KW-0812">Transmembrane</keyword>
<dbReference type="RefSeq" id="WP_011396167.1">
    <property type="nucleotide sequence ID" value="NC_007645.1"/>
</dbReference>
<dbReference type="Proteomes" id="UP000000238">
    <property type="component" value="Chromosome"/>
</dbReference>
<feature type="binding site" description="covalent" evidence="21">
    <location>
        <position position="230"/>
    </location>
    <ligand>
        <name>heme c</name>
        <dbReference type="ChEBI" id="CHEBI:61717"/>
        <label>2</label>
    </ligand>
</feature>
<feature type="binding site" description="covalent" evidence="21">
    <location>
        <position position="139"/>
    </location>
    <ligand>
        <name>heme c</name>
        <dbReference type="ChEBI" id="CHEBI:61717"/>
        <label>1</label>
    </ligand>
</feature>
<keyword evidence="14" id="KW-1133">Transmembrane helix</keyword>
<evidence type="ECO:0000256" key="9">
    <source>
        <dbReference type="ARBA" id="ARBA00022692"/>
    </source>
</evidence>
<evidence type="ECO:0000256" key="10">
    <source>
        <dbReference type="ARBA" id="ARBA00022723"/>
    </source>
</evidence>
<evidence type="ECO:0000256" key="13">
    <source>
        <dbReference type="ARBA" id="ARBA00022982"/>
    </source>
</evidence>
<comment type="function">
    <text evidence="19">C-type cytochrome. Part of the cbb3-type cytochrome c oxidase complex.</text>
</comment>
<evidence type="ECO:0000256" key="15">
    <source>
        <dbReference type="ARBA" id="ARBA00023002"/>
    </source>
</evidence>
<dbReference type="GO" id="GO:0006119">
    <property type="term" value="P:oxidative phosphorylation"/>
    <property type="evidence" value="ECO:0007669"/>
    <property type="project" value="UniProtKB-UniPathway"/>
</dbReference>
<feature type="binding site" description="covalent" evidence="21">
    <location>
        <position position="227"/>
    </location>
    <ligand>
        <name>heme c</name>
        <dbReference type="ChEBI" id="CHEBI:61717"/>
        <label>2</label>
    </ligand>
</feature>
<evidence type="ECO:0000256" key="18">
    <source>
        <dbReference type="ARBA" id="ARBA00023136"/>
    </source>
</evidence>
<keyword evidence="13 19" id="KW-0249">Electron transport</keyword>
<dbReference type="InterPro" id="IPR032858">
    <property type="entry name" value="CcoP_N"/>
</dbReference>
<gene>
    <name evidence="23" type="primary">ccoP</name>
    <name evidence="23" type="ordered locus">HCH_02273</name>
</gene>
<dbReference type="InterPro" id="IPR008168">
    <property type="entry name" value="Cyt_C_IC"/>
</dbReference>
<dbReference type="GO" id="GO:0009055">
    <property type="term" value="F:electron transfer activity"/>
    <property type="evidence" value="ECO:0007669"/>
    <property type="project" value="InterPro"/>
</dbReference>
<keyword evidence="6 19" id="KW-0997">Cell inner membrane</keyword>
<dbReference type="AlphaFoldDB" id="Q2SJS6"/>
<dbReference type="GO" id="GO:0005886">
    <property type="term" value="C:plasma membrane"/>
    <property type="evidence" value="ECO:0007669"/>
    <property type="project" value="UniProtKB-SubCell"/>
</dbReference>
<dbReference type="SUPFAM" id="SSF46626">
    <property type="entry name" value="Cytochrome c"/>
    <property type="match status" value="2"/>
</dbReference>
<dbReference type="NCBIfam" id="TIGR00782">
    <property type="entry name" value="ccoP"/>
    <property type="match status" value="1"/>
</dbReference>
<keyword evidence="11" id="KW-0677">Repeat</keyword>
<evidence type="ECO:0000256" key="17">
    <source>
        <dbReference type="ARBA" id="ARBA00023065"/>
    </source>
</evidence>
<reference evidence="23 24" key="1">
    <citation type="journal article" date="2005" name="Nucleic Acids Res.">
        <title>Genomic blueprint of Hahella chejuensis, a marine microbe producing an algicidal agent.</title>
        <authorList>
            <person name="Jeong H."/>
            <person name="Yim J.H."/>
            <person name="Lee C."/>
            <person name="Choi S.-H."/>
            <person name="Park Y.K."/>
            <person name="Yoon S.H."/>
            <person name="Hur C.-G."/>
            <person name="Kang H.-Y."/>
            <person name="Kim D."/>
            <person name="Lee H.H."/>
            <person name="Park K.H."/>
            <person name="Park S.-H."/>
            <person name="Park H.-S."/>
            <person name="Lee H.K."/>
            <person name="Oh T.K."/>
            <person name="Kim J.F."/>
        </authorList>
    </citation>
    <scope>NUCLEOTIDE SEQUENCE [LARGE SCALE GENOMIC DNA]</scope>
    <source>
        <strain evidence="23 24">KCTC 2396</strain>
    </source>
</reference>
<dbReference type="InterPro" id="IPR004678">
    <property type="entry name" value="Cyt_c_oxidase_cbb3_su3"/>
</dbReference>
<evidence type="ECO:0000256" key="2">
    <source>
        <dbReference type="ARBA" id="ARBA00004673"/>
    </source>
</evidence>
<comment type="cofactor">
    <cofactor evidence="19 21">
        <name>heme c</name>
        <dbReference type="ChEBI" id="CHEBI:61717"/>
    </cofactor>
    <text evidence="19 21">Binds 2 heme C groups per subunit.</text>
</comment>
<dbReference type="InterPro" id="IPR036909">
    <property type="entry name" value="Cyt_c-like_dom_sf"/>
</dbReference>
<keyword evidence="18 19" id="KW-0472">Membrane</keyword>
<dbReference type="InterPro" id="IPR050597">
    <property type="entry name" value="Cytochrome_c_Oxidase_Subunit"/>
</dbReference>
<keyword evidence="8 19" id="KW-0679">Respiratory chain</keyword>
<evidence type="ECO:0000256" key="5">
    <source>
        <dbReference type="ARBA" id="ARBA00022475"/>
    </source>
</evidence>
<keyword evidence="17 19" id="KW-0406">Ion transport</keyword>
<sequence>MTSFWTGWISFIVLGSIFGCAWLLWITRKSQKFDTETEQTMGHSFDGIEEYDNPLPRWWLVLFMGTIFFGLAYLVVYPGLGGYKGLFGWTSVNQWEAEVKKAEETYAPIFAKLAATPIEELAKDENAMKIGQRLFANNCAVCHGSTAHGATGFPNLTDNDWLYGGSPEKIKETITGGRNGSAMRAWKDEIGEEGVKQVAHYVRSLSGQEDVDAAMSAKGAEIFTANCVVCHGEGGKGSHDMGAPNLTDGIWLYGGTQSVIEATVRNGRGGVMPAFKDQLGEERIHLLAAYIYSLSHQ</sequence>
<dbReference type="PRINTS" id="PR00605">
    <property type="entry name" value="CYTCHROMECIC"/>
</dbReference>
<evidence type="ECO:0000256" key="12">
    <source>
        <dbReference type="ARBA" id="ARBA00022781"/>
    </source>
</evidence>
<comment type="subcellular location">
    <subcellularLocation>
        <location evidence="1 19">Cell inner membrane</location>
    </subcellularLocation>
</comment>
<protein>
    <recommendedName>
        <fullName evidence="19">Cbb3-type cytochrome c oxidase subunit</fullName>
    </recommendedName>
</protein>
<keyword evidence="5 19" id="KW-1003">Cell membrane</keyword>
<dbReference type="InterPro" id="IPR038414">
    <property type="entry name" value="CcoP_N_sf"/>
</dbReference>
<evidence type="ECO:0000256" key="3">
    <source>
        <dbReference type="ARBA" id="ARBA00006113"/>
    </source>
</evidence>
<dbReference type="PANTHER" id="PTHR33751:SF1">
    <property type="entry name" value="CBB3-TYPE CYTOCHROME C OXIDASE SUBUNIT FIXP"/>
    <property type="match status" value="1"/>
</dbReference>
<evidence type="ECO:0000256" key="6">
    <source>
        <dbReference type="ARBA" id="ARBA00022519"/>
    </source>
</evidence>
<evidence type="ECO:0000256" key="11">
    <source>
        <dbReference type="ARBA" id="ARBA00022737"/>
    </source>
</evidence>
<dbReference type="Gene3D" id="6.10.280.130">
    <property type="match status" value="1"/>
</dbReference>
<feature type="domain" description="Cytochrome c" evidence="22">
    <location>
        <begin position="126"/>
        <end position="206"/>
    </location>
</feature>
<evidence type="ECO:0000256" key="1">
    <source>
        <dbReference type="ARBA" id="ARBA00004533"/>
    </source>
</evidence>
<dbReference type="GO" id="GO:0005506">
    <property type="term" value="F:iron ion binding"/>
    <property type="evidence" value="ECO:0007669"/>
    <property type="project" value="InterPro"/>
</dbReference>
<evidence type="ECO:0000313" key="23">
    <source>
        <dbReference type="EMBL" id="ABC29098.1"/>
    </source>
</evidence>